<protein>
    <recommendedName>
        <fullName evidence="1">DNA-directed RNA polymerase</fullName>
        <ecNumber evidence="1">2.7.7.6</ecNumber>
    </recommendedName>
</protein>
<dbReference type="EC" id="2.7.7.6" evidence="1"/>
<dbReference type="InterPro" id="IPR045867">
    <property type="entry name" value="DNA-dir_RpoC_beta_prime"/>
</dbReference>
<evidence type="ECO:0000256" key="3">
    <source>
        <dbReference type="ARBA" id="ARBA00022679"/>
    </source>
</evidence>
<comment type="catalytic activity">
    <reaction evidence="6">
        <text>RNA(n) + a ribonucleoside 5'-triphosphate = RNA(n+1) + diphosphate</text>
        <dbReference type="Rhea" id="RHEA:21248"/>
        <dbReference type="Rhea" id="RHEA-COMP:14527"/>
        <dbReference type="Rhea" id="RHEA-COMP:17342"/>
        <dbReference type="ChEBI" id="CHEBI:33019"/>
        <dbReference type="ChEBI" id="CHEBI:61557"/>
        <dbReference type="ChEBI" id="CHEBI:140395"/>
        <dbReference type="EC" id="2.7.7.6"/>
    </reaction>
</comment>
<keyword evidence="5" id="KW-0804">Transcription</keyword>
<dbReference type="PANTHER" id="PTHR19376">
    <property type="entry name" value="DNA-DIRECTED RNA POLYMERASE"/>
    <property type="match status" value="1"/>
</dbReference>
<organism evidence="8 9">
    <name type="scientific">Basidiobolus meristosporus CBS 931.73</name>
    <dbReference type="NCBI Taxonomy" id="1314790"/>
    <lineage>
        <taxon>Eukaryota</taxon>
        <taxon>Fungi</taxon>
        <taxon>Fungi incertae sedis</taxon>
        <taxon>Zoopagomycota</taxon>
        <taxon>Entomophthoromycotina</taxon>
        <taxon>Basidiobolomycetes</taxon>
        <taxon>Basidiobolales</taxon>
        <taxon>Basidiobolaceae</taxon>
        <taxon>Basidiobolus</taxon>
    </lineage>
</organism>
<evidence type="ECO:0000256" key="5">
    <source>
        <dbReference type="ARBA" id="ARBA00023163"/>
    </source>
</evidence>
<dbReference type="GO" id="GO:0003899">
    <property type="term" value="F:DNA-directed RNA polymerase activity"/>
    <property type="evidence" value="ECO:0007669"/>
    <property type="project" value="UniProtKB-EC"/>
</dbReference>
<evidence type="ECO:0000313" key="8">
    <source>
        <dbReference type="EMBL" id="ORX91242.1"/>
    </source>
</evidence>
<evidence type="ECO:0000313" key="9">
    <source>
        <dbReference type="Proteomes" id="UP000193498"/>
    </source>
</evidence>
<dbReference type="Pfam" id="PF04998">
    <property type="entry name" value="RNA_pol_Rpb1_5"/>
    <property type="match status" value="1"/>
</dbReference>
<keyword evidence="4" id="KW-0548">Nucleotidyltransferase</keyword>
<dbReference type="PANTHER" id="PTHR19376:SF32">
    <property type="entry name" value="DNA-DIRECTED RNA POLYMERASE III SUBUNIT RPC1"/>
    <property type="match status" value="1"/>
</dbReference>
<gene>
    <name evidence="8" type="ORF">K493DRAFT_304211</name>
</gene>
<comment type="caution">
    <text evidence="8">The sequence shown here is derived from an EMBL/GenBank/DDBJ whole genome shotgun (WGS) entry which is preliminary data.</text>
</comment>
<reference evidence="8 9" key="1">
    <citation type="submission" date="2016-07" db="EMBL/GenBank/DDBJ databases">
        <title>Pervasive Adenine N6-methylation of Active Genes in Fungi.</title>
        <authorList>
            <consortium name="DOE Joint Genome Institute"/>
            <person name="Mondo S.J."/>
            <person name="Dannebaum R.O."/>
            <person name="Kuo R.C."/>
            <person name="Labutti K."/>
            <person name="Haridas S."/>
            <person name="Kuo A."/>
            <person name="Salamov A."/>
            <person name="Ahrendt S.R."/>
            <person name="Lipzen A."/>
            <person name="Sullivan W."/>
            <person name="Andreopoulos W.B."/>
            <person name="Clum A."/>
            <person name="Lindquist E."/>
            <person name="Daum C."/>
            <person name="Ramamoorthy G.K."/>
            <person name="Gryganskyi A."/>
            <person name="Culley D."/>
            <person name="Magnuson J.K."/>
            <person name="James T.Y."/>
            <person name="O'Malley M.A."/>
            <person name="Stajich J.E."/>
            <person name="Spatafora J.W."/>
            <person name="Visel A."/>
            <person name="Grigoriev I.V."/>
        </authorList>
    </citation>
    <scope>NUCLEOTIDE SEQUENCE [LARGE SCALE GENOMIC DNA]</scope>
    <source>
        <strain evidence="8 9">CBS 931.73</strain>
    </source>
</reference>
<dbReference type="AlphaFoldDB" id="A0A1Y1XZS2"/>
<dbReference type="EMBL" id="MCFE01000334">
    <property type="protein sequence ID" value="ORX91242.1"/>
    <property type="molecule type" value="Genomic_DNA"/>
</dbReference>
<dbReference type="STRING" id="1314790.A0A1Y1XZS2"/>
<sequence>MEPGTPIGIISAQEVMQVATQSNLSSFHAIGLESNSETSGTSSKSFSGTKICMLHPGIKEIMDLPTTQKMSSMIISNVPDTVLPKDITEITFKSLLIGMSNSFLGINNKDSWYKIGVLLGLFLDVANFQGNNTKIRFYLDPQKLYAIGIRSLEIFCNTLFPDYDVTYSPMFLGIIDVYHGDKDGLIDCLQALDKKVFGISGIRKIGTNRKGEIITHGSNIKEVLRLRGIKLKDIYSNNIKDVERYLGVEAARKAIRKELLRMYNKDSLHPTLIADFMTWHGKVTPFTKNNLHLSNKGFLSSMAFEKAKKDLRLSTKHKLVDKGGLVYLSIIINNTIPLGTGNANFDIIEQKAEDNKMNK</sequence>
<dbReference type="Proteomes" id="UP000193498">
    <property type="component" value="Unassembled WGS sequence"/>
</dbReference>
<accession>A0A1Y1XZS2</accession>
<evidence type="ECO:0000256" key="2">
    <source>
        <dbReference type="ARBA" id="ARBA00022478"/>
    </source>
</evidence>
<keyword evidence="9" id="KW-1185">Reference proteome</keyword>
<dbReference type="InterPro" id="IPR007081">
    <property type="entry name" value="RNA_pol_Rpb1_5"/>
</dbReference>
<dbReference type="InParanoid" id="A0A1Y1XZS2"/>
<evidence type="ECO:0000256" key="4">
    <source>
        <dbReference type="ARBA" id="ARBA00022695"/>
    </source>
</evidence>
<keyword evidence="3" id="KW-0808">Transferase</keyword>
<evidence type="ECO:0000256" key="1">
    <source>
        <dbReference type="ARBA" id="ARBA00012418"/>
    </source>
</evidence>
<dbReference type="GO" id="GO:0000428">
    <property type="term" value="C:DNA-directed RNA polymerase complex"/>
    <property type="evidence" value="ECO:0007669"/>
    <property type="project" value="UniProtKB-KW"/>
</dbReference>
<evidence type="ECO:0000259" key="7">
    <source>
        <dbReference type="Pfam" id="PF04998"/>
    </source>
</evidence>
<name>A0A1Y1XZS2_9FUNG</name>
<dbReference type="SUPFAM" id="SSF64484">
    <property type="entry name" value="beta and beta-prime subunits of DNA dependent RNA-polymerase"/>
    <property type="match status" value="1"/>
</dbReference>
<dbReference type="GO" id="GO:0003677">
    <property type="term" value="F:DNA binding"/>
    <property type="evidence" value="ECO:0007669"/>
    <property type="project" value="InterPro"/>
</dbReference>
<feature type="domain" description="RNA polymerase Rpb1" evidence="7">
    <location>
        <begin position="2"/>
        <end position="294"/>
    </location>
</feature>
<evidence type="ECO:0000256" key="6">
    <source>
        <dbReference type="ARBA" id="ARBA00048552"/>
    </source>
</evidence>
<dbReference type="GO" id="GO:0006351">
    <property type="term" value="P:DNA-templated transcription"/>
    <property type="evidence" value="ECO:0007669"/>
    <property type="project" value="InterPro"/>
</dbReference>
<keyword evidence="2" id="KW-0240">DNA-directed RNA polymerase</keyword>
<dbReference type="OrthoDB" id="270392at2759"/>
<proteinExistence type="predicted"/>